<dbReference type="Pfam" id="PF13167">
    <property type="entry name" value="GTP-bdg_N"/>
    <property type="match status" value="1"/>
</dbReference>
<dbReference type="Pfam" id="PF01926">
    <property type="entry name" value="MMR_HSR1"/>
    <property type="match status" value="1"/>
</dbReference>
<keyword evidence="4" id="KW-0547">Nucleotide-binding</keyword>
<dbReference type="PANTHER" id="PTHR10229:SF0">
    <property type="entry name" value="GTP-BINDING PROTEIN 6-RELATED"/>
    <property type="match status" value="1"/>
</dbReference>
<dbReference type="NCBIfam" id="TIGR03156">
    <property type="entry name" value="GTP_HflX"/>
    <property type="match status" value="1"/>
</dbReference>
<organism evidence="10">
    <name type="scientific">hydrothermal vent metagenome</name>
    <dbReference type="NCBI Taxonomy" id="652676"/>
    <lineage>
        <taxon>unclassified sequences</taxon>
        <taxon>metagenomes</taxon>
        <taxon>ecological metagenomes</taxon>
    </lineage>
</organism>
<dbReference type="GO" id="GO:0005737">
    <property type="term" value="C:cytoplasm"/>
    <property type="evidence" value="ECO:0007669"/>
    <property type="project" value="UniProtKB-SubCell"/>
</dbReference>
<protein>
    <submittedName>
        <fullName evidence="10">Ribosome LSU-associated GTP-binding protein HflX</fullName>
    </submittedName>
</protein>
<proteinExistence type="inferred from homology"/>
<dbReference type="PROSITE" id="PS51705">
    <property type="entry name" value="G_HFLX"/>
    <property type="match status" value="1"/>
</dbReference>
<evidence type="ECO:0000256" key="5">
    <source>
        <dbReference type="ARBA" id="ARBA00022842"/>
    </source>
</evidence>
<evidence type="ECO:0000256" key="4">
    <source>
        <dbReference type="ARBA" id="ARBA00022741"/>
    </source>
</evidence>
<dbReference type="InterPro" id="IPR016496">
    <property type="entry name" value="GTPase_HflX"/>
</dbReference>
<keyword evidence="7" id="KW-0175">Coiled coil</keyword>
<dbReference type="InterPro" id="IPR032305">
    <property type="entry name" value="GTP-bd_M"/>
</dbReference>
<dbReference type="Pfam" id="PF16360">
    <property type="entry name" value="GTP-bdg_M"/>
    <property type="match status" value="1"/>
</dbReference>
<dbReference type="PIRSF" id="PIRSF006809">
    <property type="entry name" value="GTP-binding_hflX_prd"/>
    <property type="match status" value="1"/>
</dbReference>
<dbReference type="GO" id="GO:0005525">
    <property type="term" value="F:GTP binding"/>
    <property type="evidence" value="ECO:0007669"/>
    <property type="project" value="UniProtKB-KW"/>
</dbReference>
<dbReference type="EMBL" id="UOFA01000314">
    <property type="protein sequence ID" value="VAW46951.1"/>
    <property type="molecule type" value="Genomic_DNA"/>
</dbReference>
<keyword evidence="6" id="KW-0342">GTP-binding</keyword>
<evidence type="ECO:0000256" key="7">
    <source>
        <dbReference type="SAM" id="Coils"/>
    </source>
</evidence>
<feature type="coiled-coil region" evidence="7">
    <location>
        <begin position="168"/>
        <end position="195"/>
    </location>
</feature>
<dbReference type="AlphaFoldDB" id="A0A3B0VV90"/>
<dbReference type="SUPFAM" id="SSF54980">
    <property type="entry name" value="EF-G C-terminal domain-like"/>
    <property type="match status" value="1"/>
</dbReference>
<keyword evidence="2" id="KW-0963">Cytoplasm</keyword>
<dbReference type="FunFam" id="3.40.50.11060:FF:000001">
    <property type="entry name" value="GTPase HflX"/>
    <property type="match status" value="1"/>
</dbReference>
<dbReference type="InterPro" id="IPR042108">
    <property type="entry name" value="GTPase_HflX_N_sf"/>
</dbReference>
<sequence length="511" mass="57519">MFDRSERGDRAVLLCPTPMQRSKRPEQPDRISEFRELVTTAGAEIFAVITSTRQTVDAKYYIGSGKAEELAEAVKIHQADVVVVDAALSPIQERNLEALVKARVLDRRTLILDIFSQRARSYEGQLQVELAQLKHMSTRLVRGWTHLERQKGGIGMRGPGETQLETDRRLLNARVKSLNTKLNKVMRQREQGRKQRKKSGTKVLALVGYTNAGKSTLFNLLTDAGVYVKDQLFATLDPTVRQFTALAGSHSVISDTVGFVRDLPHELVAAFRATLQEALDADVLLHVIDDSNPEHRDHMAEVYKVLGELKIDDVPVIEIYNKIDQSGAQPRWQPAGERRPDNEINAVLPKVKKHDWNAEGREPEVGSLNMREQSVFGGTTTKSRGISQEGKRGAKPWQHSESGSPDKVWLSAHKNTGVDLLLKAIEEQLHRTHLIIEFALPMNQARLRAQLYELEAIRNEQIDDSGQWQIEVELPLEKWLQLAKRNDSSADFVSALLAQHGVSTETNPQNW</sequence>
<evidence type="ECO:0000256" key="2">
    <source>
        <dbReference type="ARBA" id="ARBA00022490"/>
    </source>
</evidence>
<dbReference type="Gene3D" id="3.40.50.300">
    <property type="entry name" value="P-loop containing nucleotide triphosphate hydrolases"/>
    <property type="match status" value="1"/>
</dbReference>
<dbReference type="InterPro" id="IPR025121">
    <property type="entry name" value="GTPase_HflX_N"/>
</dbReference>
<dbReference type="InterPro" id="IPR030394">
    <property type="entry name" value="G_HFLX_dom"/>
</dbReference>
<dbReference type="PANTHER" id="PTHR10229">
    <property type="entry name" value="GTP-BINDING PROTEIN HFLX"/>
    <property type="match status" value="1"/>
</dbReference>
<dbReference type="InterPro" id="IPR027417">
    <property type="entry name" value="P-loop_NTPase"/>
</dbReference>
<keyword evidence="3" id="KW-0479">Metal-binding</keyword>
<evidence type="ECO:0000256" key="8">
    <source>
        <dbReference type="SAM" id="MobiDB-lite"/>
    </source>
</evidence>
<evidence type="ECO:0000313" key="10">
    <source>
        <dbReference type="EMBL" id="VAW46951.1"/>
    </source>
</evidence>
<dbReference type="Gene3D" id="6.10.250.2860">
    <property type="match status" value="1"/>
</dbReference>
<dbReference type="NCBIfam" id="NF008280">
    <property type="entry name" value="PRK11058.1"/>
    <property type="match status" value="1"/>
</dbReference>
<dbReference type="SUPFAM" id="SSF52540">
    <property type="entry name" value="P-loop containing nucleoside triphosphate hydrolases"/>
    <property type="match status" value="1"/>
</dbReference>
<dbReference type="InterPro" id="IPR035647">
    <property type="entry name" value="EFG_III/V"/>
</dbReference>
<accession>A0A3B0VV90</accession>
<feature type="domain" description="Hflx-type G" evidence="9">
    <location>
        <begin position="202"/>
        <end position="433"/>
    </location>
</feature>
<name>A0A3B0VV90_9ZZZZ</name>
<gene>
    <name evidence="10" type="ORF">MNBD_GAMMA02-542</name>
</gene>
<evidence type="ECO:0000256" key="1">
    <source>
        <dbReference type="ARBA" id="ARBA00004496"/>
    </source>
</evidence>
<dbReference type="CDD" id="cd01878">
    <property type="entry name" value="HflX"/>
    <property type="match status" value="1"/>
</dbReference>
<dbReference type="InterPro" id="IPR006073">
    <property type="entry name" value="GTP-bd"/>
</dbReference>
<dbReference type="HAMAP" id="MF_00900">
    <property type="entry name" value="GTPase_HflX"/>
    <property type="match status" value="1"/>
</dbReference>
<feature type="compositionally biased region" description="Polar residues" evidence="8">
    <location>
        <begin position="370"/>
        <end position="386"/>
    </location>
</feature>
<evidence type="ECO:0000256" key="3">
    <source>
        <dbReference type="ARBA" id="ARBA00022723"/>
    </source>
</evidence>
<reference evidence="10" key="1">
    <citation type="submission" date="2018-06" db="EMBL/GenBank/DDBJ databases">
        <authorList>
            <person name="Zhirakovskaya E."/>
        </authorList>
    </citation>
    <scope>NUCLEOTIDE SEQUENCE</scope>
</reference>
<dbReference type="PRINTS" id="PR00326">
    <property type="entry name" value="GTP1OBG"/>
</dbReference>
<evidence type="ECO:0000256" key="6">
    <source>
        <dbReference type="ARBA" id="ARBA00023134"/>
    </source>
</evidence>
<comment type="subcellular location">
    <subcellularLocation>
        <location evidence="1">Cytoplasm</location>
    </subcellularLocation>
</comment>
<evidence type="ECO:0000259" key="9">
    <source>
        <dbReference type="PROSITE" id="PS51705"/>
    </source>
</evidence>
<feature type="region of interest" description="Disordered" evidence="8">
    <location>
        <begin position="358"/>
        <end position="406"/>
    </location>
</feature>
<dbReference type="Gene3D" id="3.40.50.11060">
    <property type="entry name" value="GTPase HflX, N-terminal domain"/>
    <property type="match status" value="1"/>
</dbReference>
<keyword evidence="5" id="KW-0460">Magnesium</keyword>
<dbReference type="GO" id="GO:0043022">
    <property type="term" value="F:ribosome binding"/>
    <property type="evidence" value="ECO:0007669"/>
    <property type="project" value="TreeGrafter"/>
</dbReference>
<dbReference type="GO" id="GO:0046872">
    <property type="term" value="F:metal ion binding"/>
    <property type="evidence" value="ECO:0007669"/>
    <property type="project" value="UniProtKB-KW"/>
</dbReference>